<comment type="caution">
    <text evidence="2">The sequence shown here is derived from an EMBL/GenBank/DDBJ whole genome shotgun (WGS) entry which is preliminary data.</text>
</comment>
<accession>A0A397J3K0</accession>
<proteinExistence type="predicted"/>
<protein>
    <submittedName>
        <fullName evidence="2">Uncharacterized protein</fullName>
    </submittedName>
</protein>
<evidence type="ECO:0000256" key="1">
    <source>
        <dbReference type="SAM" id="MobiDB-lite"/>
    </source>
</evidence>
<dbReference type="Proteomes" id="UP000266861">
    <property type="component" value="Unassembled WGS sequence"/>
</dbReference>
<organism evidence="2 3">
    <name type="scientific">Diversispora epigaea</name>
    <dbReference type="NCBI Taxonomy" id="1348612"/>
    <lineage>
        <taxon>Eukaryota</taxon>
        <taxon>Fungi</taxon>
        <taxon>Fungi incertae sedis</taxon>
        <taxon>Mucoromycota</taxon>
        <taxon>Glomeromycotina</taxon>
        <taxon>Glomeromycetes</taxon>
        <taxon>Diversisporales</taxon>
        <taxon>Diversisporaceae</taxon>
        <taxon>Diversispora</taxon>
    </lineage>
</organism>
<dbReference type="OrthoDB" id="2432298at2759"/>
<name>A0A397J3K0_9GLOM</name>
<reference evidence="2 3" key="1">
    <citation type="submission" date="2018-08" db="EMBL/GenBank/DDBJ databases">
        <title>Genome and evolution of the arbuscular mycorrhizal fungus Diversispora epigaea (formerly Glomus versiforme) and its bacterial endosymbionts.</title>
        <authorList>
            <person name="Sun X."/>
            <person name="Fei Z."/>
            <person name="Harrison M."/>
        </authorList>
    </citation>
    <scope>NUCLEOTIDE SEQUENCE [LARGE SCALE GENOMIC DNA]</scope>
    <source>
        <strain evidence="2 3">IT104</strain>
    </source>
</reference>
<evidence type="ECO:0000313" key="2">
    <source>
        <dbReference type="EMBL" id="RHZ80566.1"/>
    </source>
</evidence>
<sequence length="201" mass="22468">MLIKEVNPYTASEVISPKFKVFSQVFSFFKNNSSGDSNNDNDKLIKIVHFQYTIPYYIVVTNGGDTSQLHFSVQFDPSNTNESEALKNTAIQLNISKNPISVNKAVAINTVISYSCVATKTLGQVHVDNISHSTKLKIHNNNKNDDDDDDNLKVIERFLLIVENGDCNNNNNNDNDSNNDSNNDINNDNNDNCNDNYGVNI</sequence>
<evidence type="ECO:0000313" key="3">
    <source>
        <dbReference type="Proteomes" id="UP000266861"/>
    </source>
</evidence>
<keyword evidence="3" id="KW-1185">Reference proteome</keyword>
<dbReference type="AlphaFoldDB" id="A0A397J3K0"/>
<feature type="region of interest" description="Disordered" evidence="1">
    <location>
        <begin position="166"/>
        <end position="201"/>
    </location>
</feature>
<dbReference type="EMBL" id="PQFF01000125">
    <property type="protein sequence ID" value="RHZ80566.1"/>
    <property type="molecule type" value="Genomic_DNA"/>
</dbReference>
<gene>
    <name evidence="2" type="ORF">Glove_134g82</name>
</gene>